<name>A0A813KHY2_POLGL</name>
<keyword evidence="1" id="KW-0812">Transmembrane</keyword>
<gene>
    <name evidence="2" type="ORF">PGLA2088_LOCUS34731</name>
</gene>
<dbReference type="Proteomes" id="UP000626109">
    <property type="component" value="Unassembled WGS sequence"/>
</dbReference>
<accession>A0A813KHY2</accession>
<protein>
    <submittedName>
        <fullName evidence="2">Uncharacterized protein</fullName>
    </submittedName>
</protein>
<reference evidence="2" key="1">
    <citation type="submission" date="2021-02" db="EMBL/GenBank/DDBJ databases">
        <authorList>
            <person name="Dougan E. K."/>
            <person name="Rhodes N."/>
            <person name="Thang M."/>
            <person name="Chan C."/>
        </authorList>
    </citation>
    <scope>NUCLEOTIDE SEQUENCE</scope>
</reference>
<evidence type="ECO:0000313" key="2">
    <source>
        <dbReference type="EMBL" id="CAE8707954.1"/>
    </source>
</evidence>
<evidence type="ECO:0000256" key="1">
    <source>
        <dbReference type="SAM" id="Phobius"/>
    </source>
</evidence>
<sequence length="232" mass="24973">MPTKYVVPLPIGSGPGSLVAVQDHGGGLRGYAEVPASPSGLDELEVASDGGGVLDFDGPGFPLFARLAQSRGAYQDDFLPEGFEAHHWRRVRGRPCWVGCWALTFLAGGGVAVWCSPPNRLLHMLAMYALTFVTSAAFVISMWWEHRAELEPGVLVAIFWTSGTVGVGCAATLNWCLLHLWPLIDPYCHPLHPLGIGWPETPPSALCVAKASLEWVLMAGLIEETVKFAALL</sequence>
<keyword evidence="1" id="KW-1133">Transmembrane helix</keyword>
<feature type="transmembrane region" description="Helical" evidence="1">
    <location>
        <begin position="96"/>
        <end position="115"/>
    </location>
</feature>
<feature type="transmembrane region" description="Helical" evidence="1">
    <location>
        <begin position="156"/>
        <end position="181"/>
    </location>
</feature>
<organism evidence="2 3">
    <name type="scientific">Polarella glacialis</name>
    <name type="common">Dinoflagellate</name>
    <dbReference type="NCBI Taxonomy" id="89957"/>
    <lineage>
        <taxon>Eukaryota</taxon>
        <taxon>Sar</taxon>
        <taxon>Alveolata</taxon>
        <taxon>Dinophyceae</taxon>
        <taxon>Suessiales</taxon>
        <taxon>Suessiaceae</taxon>
        <taxon>Polarella</taxon>
    </lineage>
</organism>
<dbReference type="AlphaFoldDB" id="A0A813KHY2"/>
<keyword evidence="1" id="KW-0472">Membrane</keyword>
<feature type="transmembrane region" description="Helical" evidence="1">
    <location>
        <begin position="121"/>
        <end position="144"/>
    </location>
</feature>
<comment type="caution">
    <text evidence="2">The sequence shown here is derived from an EMBL/GenBank/DDBJ whole genome shotgun (WGS) entry which is preliminary data.</text>
</comment>
<proteinExistence type="predicted"/>
<dbReference type="EMBL" id="CAJNNW010031541">
    <property type="protein sequence ID" value="CAE8707954.1"/>
    <property type="molecule type" value="Genomic_DNA"/>
</dbReference>
<feature type="non-terminal residue" evidence="2">
    <location>
        <position position="232"/>
    </location>
</feature>
<evidence type="ECO:0000313" key="3">
    <source>
        <dbReference type="Proteomes" id="UP000626109"/>
    </source>
</evidence>